<organism evidence="1 2">
    <name type="scientific">Nocardiopsis kunsanensis</name>
    <dbReference type="NCBI Taxonomy" id="141693"/>
    <lineage>
        <taxon>Bacteria</taxon>
        <taxon>Bacillati</taxon>
        <taxon>Actinomycetota</taxon>
        <taxon>Actinomycetes</taxon>
        <taxon>Streptosporangiales</taxon>
        <taxon>Nocardiopsidaceae</taxon>
        <taxon>Nocardiopsis</taxon>
    </lineage>
</organism>
<keyword evidence="2" id="KW-1185">Reference proteome</keyword>
<gene>
    <name evidence="1" type="ORF">GCM10007147_45680</name>
</gene>
<sequence>MIHPIALLCLLMRMMRATQGIHASPDGYARGLSGEFRRRRSRRVRRYAEHTPFLVAEDGAAEETEPYRVPAPRPPAEAVPCMDTAPSTESAQHRTVAGTSADHGIAVSASNVSTPAASVAVPAAIVRGRCFMTGRDTGARPAESRNLALTVLCALADQEHAQASMRACAHAPEEGFALGQSPFLESSRLPRQGIFAAPFRSTGAFERAESAGIAERAVLAGWEAA</sequence>
<dbReference type="EMBL" id="BMXL01000051">
    <property type="protein sequence ID" value="GHD37571.1"/>
    <property type="molecule type" value="Genomic_DNA"/>
</dbReference>
<comment type="caution">
    <text evidence="1">The sequence shown here is derived from an EMBL/GenBank/DDBJ whole genome shotgun (WGS) entry which is preliminary data.</text>
</comment>
<proteinExistence type="predicted"/>
<name>A0A918XLF3_9ACTN</name>
<dbReference type="AlphaFoldDB" id="A0A918XLF3"/>
<dbReference type="Proteomes" id="UP000654947">
    <property type="component" value="Unassembled WGS sequence"/>
</dbReference>
<protein>
    <submittedName>
        <fullName evidence="1">Uncharacterized protein</fullName>
    </submittedName>
</protein>
<reference evidence="1 2" key="1">
    <citation type="journal article" date="2014" name="Int. J. Syst. Evol. Microbiol.">
        <title>Complete genome sequence of Corynebacterium casei LMG S-19264T (=DSM 44701T), isolated from a smear-ripened cheese.</title>
        <authorList>
            <consortium name="US DOE Joint Genome Institute (JGI-PGF)"/>
            <person name="Walter F."/>
            <person name="Albersmeier A."/>
            <person name="Kalinowski J."/>
            <person name="Ruckert C."/>
        </authorList>
    </citation>
    <scope>NUCLEOTIDE SEQUENCE [LARGE SCALE GENOMIC DNA]</scope>
    <source>
        <strain evidence="1 2">KCTC 19473</strain>
    </source>
</reference>
<accession>A0A918XLF3</accession>
<evidence type="ECO:0000313" key="2">
    <source>
        <dbReference type="Proteomes" id="UP000654947"/>
    </source>
</evidence>
<evidence type="ECO:0000313" key="1">
    <source>
        <dbReference type="EMBL" id="GHD37571.1"/>
    </source>
</evidence>